<gene>
    <name evidence="1" type="ORF">ACFSUC_09175</name>
</gene>
<reference evidence="2" key="1">
    <citation type="journal article" date="2019" name="Int. J. Syst. Evol. Microbiol.">
        <title>The Global Catalogue of Microorganisms (GCM) 10K type strain sequencing project: providing services to taxonomists for standard genome sequencing and annotation.</title>
        <authorList>
            <consortium name="The Broad Institute Genomics Platform"/>
            <consortium name="The Broad Institute Genome Sequencing Center for Infectious Disease"/>
            <person name="Wu L."/>
            <person name="Ma J."/>
        </authorList>
    </citation>
    <scope>NUCLEOTIDE SEQUENCE [LARGE SCALE GENOMIC DNA]</scope>
    <source>
        <strain evidence="2">KCTC 33676</strain>
    </source>
</reference>
<dbReference type="InterPro" id="IPR036390">
    <property type="entry name" value="WH_DNA-bd_sf"/>
</dbReference>
<keyword evidence="2" id="KW-1185">Reference proteome</keyword>
<dbReference type="InterPro" id="IPR050313">
    <property type="entry name" value="Carb_Metab_HTH_regulators"/>
</dbReference>
<dbReference type="EMBL" id="JBHUMM010000014">
    <property type="protein sequence ID" value="MFD2671777.1"/>
    <property type="molecule type" value="Genomic_DNA"/>
</dbReference>
<dbReference type="PANTHER" id="PTHR30363:SF28">
    <property type="entry name" value="TRANSCRIPTIONAL REGULATORY PROTEIN-RELATED"/>
    <property type="match status" value="1"/>
</dbReference>
<sequence>MSSERETSTRNQILTLLKMNGSSSIHLLATQLHITEMAVRRHVQALERDGLVESSLVRQAMGRPSYAYSLSRKADNYFPKSYHKLALDLLEELASDGDDLVQHLFERRQQKLERKHEERMTGKSLHERVQELVEIQNEGGYMAQLEQDTDQAYVLHEYNCPITQVAEQHEQACHCELELFKTLLQTDEVERTECLSKGGSRCSYVIRDSYKEGKTS</sequence>
<dbReference type="PANTHER" id="PTHR30363">
    <property type="entry name" value="HTH-TYPE TRANSCRIPTIONAL REGULATOR SRLR-RELATED"/>
    <property type="match status" value="1"/>
</dbReference>
<comment type="caution">
    <text evidence="1">The sequence shown here is derived from an EMBL/GenBank/DDBJ whole genome shotgun (WGS) entry which is preliminary data.</text>
</comment>
<dbReference type="Pfam" id="PF13412">
    <property type="entry name" value="HTH_24"/>
    <property type="match status" value="1"/>
</dbReference>
<name>A0ABW5R9P4_9BACL</name>
<organism evidence="1 2">
    <name type="scientific">Marinicrinis sediminis</name>
    <dbReference type="NCBI Taxonomy" id="1652465"/>
    <lineage>
        <taxon>Bacteria</taxon>
        <taxon>Bacillati</taxon>
        <taxon>Bacillota</taxon>
        <taxon>Bacilli</taxon>
        <taxon>Bacillales</taxon>
        <taxon>Paenibacillaceae</taxon>
    </lineage>
</organism>
<dbReference type="Proteomes" id="UP001597497">
    <property type="component" value="Unassembled WGS sequence"/>
</dbReference>
<dbReference type="InterPro" id="IPR036388">
    <property type="entry name" value="WH-like_DNA-bd_sf"/>
</dbReference>
<evidence type="ECO:0000313" key="1">
    <source>
        <dbReference type="EMBL" id="MFD2671777.1"/>
    </source>
</evidence>
<dbReference type="RefSeq" id="WP_379929249.1">
    <property type="nucleotide sequence ID" value="NZ_JBHUMM010000014.1"/>
</dbReference>
<dbReference type="SUPFAM" id="SSF46785">
    <property type="entry name" value="Winged helix' DNA-binding domain"/>
    <property type="match status" value="1"/>
</dbReference>
<accession>A0ABW5R9P4</accession>
<proteinExistence type="predicted"/>
<dbReference type="Gene3D" id="1.10.10.10">
    <property type="entry name" value="Winged helix-like DNA-binding domain superfamily/Winged helix DNA-binding domain"/>
    <property type="match status" value="1"/>
</dbReference>
<protein>
    <submittedName>
        <fullName evidence="1">Helix-turn-helix transcriptional regulator</fullName>
    </submittedName>
</protein>
<evidence type="ECO:0000313" key="2">
    <source>
        <dbReference type="Proteomes" id="UP001597497"/>
    </source>
</evidence>